<dbReference type="EnsemblPlants" id="ORUFI11G13950.1">
    <property type="protein sequence ID" value="ORUFI11G13950.1"/>
    <property type="gene ID" value="ORUFI11G13950"/>
</dbReference>
<sequence>MPKMGSNYRGGWSVAGNTLVEAGVGRTDVKRPIEEARWSGPAGMASIEMGSNYRGGWSVAGNTLVEAGVGRTDVKRPIEEARWSGPAGMASIEVGVKADEETQSDSRQATNVVGHAAIPSLSASTLP</sequence>
<evidence type="ECO:0000313" key="1">
    <source>
        <dbReference type="EnsemblPlants" id="ORUFI11G13950.1"/>
    </source>
</evidence>
<dbReference type="HOGENOM" id="CLU_1974150_0_0_1"/>
<reference evidence="1" key="2">
    <citation type="submission" date="2015-06" db="UniProtKB">
        <authorList>
            <consortium name="EnsemblPlants"/>
        </authorList>
    </citation>
    <scope>IDENTIFICATION</scope>
</reference>
<dbReference type="Gramene" id="ORUFI11G13950.1">
    <property type="protein sequence ID" value="ORUFI11G13950.1"/>
    <property type="gene ID" value="ORUFI11G13950"/>
</dbReference>
<name>A0A0E0R895_ORYRU</name>
<dbReference type="OMA" id="GMASIEM"/>
<dbReference type="AlphaFoldDB" id="A0A0E0R895"/>
<reference evidence="2" key="1">
    <citation type="submission" date="2013-06" db="EMBL/GenBank/DDBJ databases">
        <authorList>
            <person name="Zhao Q."/>
        </authorList>
    </citation>
    <scope>NUCLEOTIDE SEQUENCE</scope>
    <source>
        <strain evidence="2">cv. W1943</strain>
    </source>
</reference>
<proteinExistence type="predicted"/>
<organism evidence="1 2">
    <name type="scientific">Oryza rufipogon</name>
    <name type="common">Brownbeard rice</name>
    <name type="synonym">Asian wild rice</name>
    <dbReference type="NCBI Taxonomy" id="4529"/>
    <lineage>
        <taxon>Eukaryota</taxon>
        <taxon>Viridiplantae</taxon>
        <taxon>Streptophyta</taxon>
        <taxon>Embryophyta</taxon>
        <taxon>Tracheophyta</taxon>
        <taxon>Spermatophyta</taxon>
        <taxon>Magnoliopsida</taxon>
        <taxon>Liliopsida</taxon>
        <taxon>Poales</taxon>
        <taxon>Poaceae</taxon>
        <taxon>BOP clade</taxon>
        <taxon>Oryzoideae</taxon>
        <taxon>Oryzeae</taxon>
        <taxon>Oryzinae</taxon>
        <taxon>Oryza</taxon>
    </lineage>
</organism>
<evidence type="ECO:0000313" key="2">
    <source>
        <dbReference type="Proteomes" id="UP000008022"/>
    </source>
</evidence>
<dbReference type="Proteomes" id="UP000008022">
    <property type="component" value="Unassembled WGS sequence"/>
</dbReference>
<protein>
    <submittedName>
        <fullName evidence="1">Uncharacterized protein</fullName>
    </submittedName>
</protein>
<accession>A0A0E0R895</accession>
<keyword evidence="2" id="KW-1185">Reference proteome</keyword>